<evidence type="ECO:0000313" key="1">
    <source>
        <dbReference type="EMBL" id="KZN83681.1"/>
    </source>
</evidence>
<gene>
    <name evidence="1" type="ORF">EN45_107870</name>
</gene>
<dbReference type="AlphaFoldDB" id="A0A167PR48"/>
<proteinExistence type="predicted"/>
<organism evidence="1">
    <name type="scientific">Penicillium chrysogenum</name>
    <name type="common">Penicillium notatum</name>
    <dbReference type="NCBI Taxonomy" id="5076"/>
    <lineage>
        <taxon>Eukaryota</taxon>
        <taxon>Fungi</taxon>
        <taxon>Dikarya</taxon>
        <taxon>Ascomycota</taxon>
        <taxon>Pezizomycotina</taxon>
        <taxon>Eurotiomycetes</taxon>
        <taxon>Eurotiomycetidae</taxon>
        <taxon>Eurotiales</taxon>
        <taxon>Aspergillaceae</taxon>
        <taxon>Penicillium</taxon>
        <taxon>Penicillium chrysogenum species complex</taxon>
    </lineage>
</organism>
<protein>
    <submittedName>
        <fullName evidence="1">Uncharacterized protein</fullName>
    </submittedName>
</protein>
<dbReference type="EMBL" id="CM002801">
    <property type="protein sequence ID" value="KZN83681.1"/>
    <property type="molecule type" value="Genomic_DNA"/>
</dbReference>
<reference evidence="1" key="1">
    <citation type="journal article" date="2014" name="Genome Announc.">
        <title>Complete sequencing and chromosome-scale genome assembly of the industrial progenitor strain P2niaD18 from the penicillin producer Penicillium chrysogenum.</title>
        <authorList>
            <person name="Specht T."/>
            <person name="Dahlmann T.A."/>
            <person name="Zadra I."/>
            <person name="Kurnsteiner H."/>
            <person name="Kuck U."/>
        </authorList>
    </citation>
    <scope>NUCLEOTIDE SEQUENCE [LARGE SCALE GENOMIC DNA]</scope>
    <source>
        <strain evidence="1">P2niaD18</strain>
    </source>
</reference>
<accession>A0A167PR48</accession>
<sequence>MASKDRKYRLWYVPHDMSFRQRRRRFWDRFGEYQVVRANYNVKNDWYCKHSYFNYPDAESYHYINVTGWYYSMNPDGSEETLHMKKKEALFGPPDSDTWENWSNVVPWDELPAIPDRCIERFNCPGPLIWSEIDRREREQGSCNSEN</sequence>
<name>A0A167PR48_PENCH</name>
<dbReference type="Proteomes" id="UP000076449">
    <property type="component" value="Chromosome IV"/>
</dbReference>